<organism evidence="2 3">
    <name type="scientific">Kribbella hippodromi</name>
    <dbReference type="NCBI Taxonomy" id="434347"/>
    <lineage>
        <taxon>Bacteria</taxon>
        <taxon>Bacillati</taxon>
        <taxon>Actinomycetota</taxon>
        <taxon>Actinomycetes</taxon>
        <taxon>Propionibacteriales</taxon>
        <taxon>Kribbellaceae</taxon>
        <taxon>Kribbella</taxon>
    </lineage>
</organism>
<proteinExistence type="predicted"/>
<feature type="region of interest" description="Disordered" evidence="1">
    <location>
        <begin position="1"/>
        <end position="65"/>
    </location>
</feature>
<name>A0ABP4NG22_9ACTN</name>
<protein>
    <submittedName>
        <fullName evidence="2">Uncharacterized protein</fullName>
    </submittedName>
</protein>
<evidence type="ECO:0000313" key="3">
    <source>
        <dbReference type="Proteomes" id="UP001501705"/>
    </source>
</evidence>
<keyword evidence="3" id="KW-1185">Reference proteome</keyword>
<gene>
    <name evidence="2" type="ORF">GCM10009804_17110</name>
</gene>
<evidence type="ECO:0000313" key="2">
    <source>
        <dbReference type="EMBL" id="GAA1560881.1"/>
    </source>
</evidence>
<feature type="compositionally biased region" description="Gly residues" evidence="1">
    <location>
        <begin position="16"/>
        <end position="25"/>
    </location>
</feature>
<dbReference type="EMBL" id="BAAAPH010000004">
    <property type="protein sequence ID" value="GAA1560881.1"/>
    <property type="molecule type" value="Genomic_DNA"/>
</dbReference>
<evidence type="ECO:0000256" key="1">
    <source>
        <dbReference type="SAM" id="MobiDB-lite"/>
    </source>
</evidence>
<dbReference type="Proteomes" id="UP001501705">
    <property type="component" value="Unassembled WGS sequence"/>
</dbReference>
<comment type="caution">
    <text evidence="2">The sequence shown here is derived from an EMBL/GenBank/DDBJ whole genome shotgun (WGS) entry which is preliminary data.</text>
</comment>
<reference evidence="3" key="1">
    <citation type="journal article" date="2019" name="Int. J. Syst. Evol. Microbiol.">
        <title>The Global Catalogue of Microorganisms (GCM) 10K type strain sequencing project: providing services to taxonomists for standard genome sequencing and annotation.</title>
        <authorList>
            <consortium name="The Broad Institute Genomics Platform"/>
            <consortium name="The Broad Institute Genome Sequencing Center for Infectious Disease"/>
            <person name="Wu L."/>
            <person name="Ma J."/>
        </authorList>
    </citation>
    <scope>NUCLEOTIDE SEQUENCE [LARGE SCALE GENOMIC DNA]</scope>
    <source>
        <strain evidence="3">JCM 15572</strain>
    </source>
</reference>
<accession>A0ABP4NG22</accession>
<sequence>MVDAGAAFGYCDGDDSGGAGAGGRAVGEQQIRAGAEGHDGGERTSAGGPVEGVPGECLRGSNRTRDAEADVYVSGVVPEAIQHDQSPE</sequence>